<proteinExistence type="predicted"/>
<gene>
    <name evidence="2" type="ORF">N7492_009717</name>
</gene>
<organism evidence="2 3">
    <name type="scientific">Penicillium capsulatum</name>
    <dbReference type="NCBI Taxonomy" id="69766"/>
    <lineage>
        <taxon>Eukaryota</taxon>
        <taxon>Fungi</taxon>
        <taxon>Dikarya</taxon>
        <taxon>Ascomycota</taxon>
        <taxon>Pezizomycotina</taxon>
        <taxon>Eurotiomycetes</taxon>
        <taxon>Eurotiomycetidae</taxon>
        <taxon>Eurotiales</taxon>
        <taxon>Aspergillaceae</taxon>
        <taxon>Penicillium</taxon>
    </lineage>
</organism>
<evidence type="ECO:0000313" key="3">
    <source>
        <dbReference type="Proteomes" id="UP001146351"/>
    </source>
</evidence>
<dbReference type="EMBL" id="JAPQKO010000007">
    <property type="protein sequence ID" value="KAJ5152437.1"/>
    <property type="molecule type" value="Genomic_DNA"/>
</dbReference>
<dbReference type="Proteomes" id="UP001146351">
    <property type="component" value="Unassembled WGS sequence"/>
</dbReference>
<sequence>MHLPVQAVLIGVFVSTSLGGSLEVIDQGRQCVIWSNDSHGCTGYSASFAELNGTDCSELSKVVNGTRKDFSALNVEACGTKNGKDVAWITVNLTGEVTFFNQDGEKSGCTLNHGLKAGSWCNASDPKPMTTTDLSSASISSTTATVSSSATMSDSKSNTTTFTAA</sequence>
<feature type="signal peptide" evidence="1">
    <location>
        <begin position="1"/>
        <end position="19"/>
    </location>
</feature>
<evidence type="ECO:0000256" key="1">
    <source>
        <dbReference type="SAM" id="SignalP"/>
    </source>
</evidence>
<name>A0A9W9LFI9_9EURO</name>
<keyword evidence="1" id="KW-0732">Signal</keyword>
<evidence type="ECO:0000313" key="2">
    <source>
        <dbReference type="EMBL" id="KAJ5152437.1"/>
    </source>
</evidence>
<comment type="caution">
    <text evidence="2">The sequence shown here is derived from an EMBL/GenBank/DDBJ whole genome shotgun (WGS) entry which is preliminary data.</text>
</comment>
<reference evidence="2" key="2">
    <citation type="journal article" date="2023" name="IMA Fungus">
        <title>Comparative genomic study of the Penicillium genus elucidates a diverse pangenome and 15 lateral gene transfer events.</title>
        <authorList>
            <person name="Petersen C."/>
            <person name="Sorensen T."/>
            <person name="Nielsen M.R."/>
            <person name="Sondergaard T.E."/>
            <person name="Sorensen J.L."/>
            <person name="Fitzpatrick D.A."/>
            <person name="Frisvad J.C."/>
            <person name="Nielsen K.L."/>
        </authorList>
    </citation>
    <scope>NUCLEOTIDE SEQUENCE</scope>
    <source>
        <strain evidence="2">IBT 21917</strain>
    </source>
</reference>
<evidence type="ECO:0008006" key="4">
    <source>
        <dbReference type="Google" id="ProtNLM"/>
    </source>
</evidence>
<accession>A0A9W9LFI9</accession>
<feature type="chain" id="PRO_5040981784" description="Secreted protein" evidence="1">
    <location>
        <begin position="20"/>
        <end position="165"/>
    </location>
</feature>
<protein>
    <recommendedName>
        <fullName evidence="4">Secreted protein</fullName>
    </recommendedName>
</protein>
<dbReference type="OrthoDB" id="4288742at2759"/>
<dbReference type="AlphaFoldDB" id="A0A9W9LFI9"/>
<feature type="non-terminal residue" evidence="2">
    <location>
        <position position="1"/>
    </location>
</feature>
<reference evidence="2" key="1">
    <citation type="submission" date="2022-11" db="EMBL/GenBank/DDBJ databases">
        <authorList>
            <person name="Petersen C."/>
        </authorList>
    </citation>
    <scope>NUCLEOTIDE SEQUENCE</scope>
    <source>
        <strain evidence="2">IBT 21917</strain>
    </source>
</reference>
<keyword evidence="3" id="KW-1185">Reference proteome</keyword>